<dbReference type="InterPro" id="IPR058982">
    <property type="entry name" value="Beta-barrel_AprE"/>
</dbReference>
<comment type="similarity">
    <text evidence="2 9">Belongs to the membrane fusion protein (MFP) (TC 8.A.1) family.</text>
</comment>
<gene>
    <name evidence="13" type="ORF">ATO10_07517</name>
</gene>
<organism evidence="13 14">
    <name type="scientific">Actibacterium atlanticum</name>
    <dbReference type="NCBI Taxonomy" id="1461693"/>
    <lineage>
        <taxon>Bacteria</taxon>
        <taxon>Pseudomonadati</taxon>
        <taxon>Pseudomonadota</taxon>
        <taxon>Alphaproteobacteria</taxon>
        <taxon>Rhodobacterales</taxon>
        <taxon>Roseobacteraceae</taxon>
        <taxon>Actibacterium</taxon>
    </lineage>
</organism>
<evidence type="ECO:0000256" key="7">
    <source>
        <dbReference type="ARBA" id="ARBA00022989"/>
    </source>
</evidence>
<evidence type="ECO:0000256" key="4">
    <source>
        <dbReference type="ARBA" id="ARBA00022475"/>
    </source>
</evidence>
<dbReference type="PANTHER" id="PTHR30386">
    <property type="entry name" value="MEMBRANE FUSION SUBUNIT OF EMRAB-TOLC MULTIDRUG EFFLUX PUMP"/>
    <property type="match status" value="1"/>
</dbReference>
<dbReference type="InterPro" id="IPR050739">
    <property type="entry name" value="MFP"/>
</dbReference>
<dbReference type="PRINTS" id="PR01490">
    <property type="entry name" value="RTXTOXIND"/>
</dbReference>
<keyword evidence="10" id="KW-0175">Coiled coil</keyword>
<dbReference type="EMBL" id="AQQY01000004">
    <property type="protein sequence ID" value="KCV82220.1"/>
    <property type="molecule type" value="Genomic_DNA"/>
</dbReference>
<evidence type="ECO:0000313" key="14">
    <source>
        <dbReference type="Proteomes" id="UP000024836"/>
    </source>
</evidence>
<evidence type="ECO:0000259" key="12">
    <source>
        <dbReference type="Pfam" id="PF26002"/>
    </source>
</evidence>
<dbReference type="STRING" id="1461693.ATO10_07517"/>
<dbReference type="InterPro" id="IPR058781">
    <property type="entry name" value="HH_AprE-like"/>
</dbReference>
<evidence type="ECO:0000256" key="3">
    <source>
        <dbReference type="ARBA" id="ARBA00022448"/>
    </source>
</evidence>
<dbReference type="InterPro" id="IPR010129">
    <property type="entry name" value="T1SS_HlyD"/>
</dbReference>
<keyword evidence="14" id="KW-1185">Reference proteome</keyword>
<keyword evidence="3 9" id="KW-0813">Transport</keyword>
<reference evidence="13 14" key="1">
    <citation type="submission" date="2013-04" db="EMBL/GenBank/DDBJ databases">
        <title>Shimia sp. 22II-S11-Z10 Genome Sequencing.</title>
        <authorList>
            <person name="Lai Q."/>
            <person name="Li G."/>
            <person name="Shao Z."/>
        </authorList>
    </citation>
    <scope>NUCLEOTIDE SEQUENCE [LARGE SCALE GENOMIC DNA]</scope>
    <source>
        <strain evidence="14">22II-S11-Z10</strain>
    </source>
</reference>
<evidence type="ECO:0000256" key="1">
    <source>
        <dbReference type="ARBA" id="ARBA00004377"/>
    </source>
</evidence>
<keyword evidence="4 9" id="KW-1003">Cell membrane</keyword>
<protein>
    <recommendedName>
        <fullName evidence="9">Membrane fusion protein (MFP) family protein</fullName>
    </recommendedName>
</protein>
<name>A0A058ZM02_9RHOB</name>
<keyword evidence="8" id="KW-0472">Membrane</keyword>
<proteinExistence type="inferred from homology"/>
<dbReference type="AlphaFoldDB" id="A0A058ZM02"/>
<evidence type="ECO:0000256" key="10">
    <source>
        <dbReference type="SAM" id="Coils"/>
    </source>
</evidence>
<dbReference type="Pfam" id="PF26002">
    <property type="entry name" value="Beta-barrel_AprE"/>
    <property type="match status" value="1"/>
</dbReference>
<dbReference type="Gene3D" id="2.40.30.170">
    <property type="match status" value="1"/>
</dbReference>
<evidence type="ECO:0000256" key="6">
    <source>
        <dbReference type="ARBA" id="ARBA00022692"/>
    </source>
</evidence>
<evidence type="ECO:0000259" key="11">
    <source>
        <dbReference type="Pfam" id="PF25994"/>
    </source>
</evidence>
<evidence type="ECO:0000256" key="5">
    <source>
        <dbReference type="ARBA" id="ARBA00022519"/>
    </source>
</evidence>
<dbReference type="PATRIC" id="fig|1461693.3.peg.1530"/>
<dbReference type="NCBIfam" id="TIGR01843">
    <property type="entry name" value="type_I_hlyD"/>
    <property type="match status" value="1"/>
</dbReference>
<comment type="subcellular location">
    <subcellularLocation>
        <location evidence="1 9">Cell inner membrane</location>
        <topology evidence="1 9">Single-pass membrane protein</topology>
    </subcellularLocation>
</comment>
<dbReference type="eggNOG" id="COG0845">
    <property type="taxonomic scope" value="Bacteria"/>
</dbReference>
<feature type="coiled-coil region" evidence="10">
    <location>
        <begin position="137"/>
        <end position="164"/>
    </location>
</feature>
<feature type="domain" description="AprE-like long alpha-helical hairpin" evidence="11">
    <location>
        <begin position="76"/>
        <end position="265"/>
    </location>
</feature>
<comment type="caution">
    <text evidence="13">The sequence shown here is derived from an EMBL/GenBank/DDBJ whole genome shotgun (WGS) entry which is preliminary data.</text>
</comment>
<keyword evidence="5 9" id="KW-0997">Cell inner membrane</keyword>
<dbReference type="PANTHER" id="PTHR30386:SF17">
    <property type="entry name" value="ALKALINE PROTEASE SECRETION PROTEIN APRE"/>
    <property type="match status" value="1"/>
</dbReference>
<dbReference type="GO" id="GO:0005886">
    <property type="term" value="C:plasma membrane"/>
    <property type="evidence" value="ECO:0007669"/>
    <property type="project" value="UniProtKB-SubCell"/>
</dbReference>
<accession>A0A058ZM02</accession>
<dbReference type="Pfam" id="PF25994">
    <property type="entry name" value="HH_AprE"/>
    <property type="match status" value="1"/>
</dbReference>
<feature type="domain" description="AprE-like beta-barrel" evidence="12">
    <location>
        <begin position="308"/>
        <end position="396"/>
    </location>
</feature>
<evidence type="ECO:0000313" key="13">
    <source>
        <dbReference type="EMBL" id="KCV82220.1"/>
    </source>
</evidence>
<sequence>MLGFITLVILLGGFGGWSVFSRIAGAVVAGGQVKVEQNRQVVQHPDGGVVDLVSVREGDVVKAGDVLVVLDAVQLQSELTIVENQLFELLARRGRLEAERDDRDAIVYRAELQEAAQSDPDVAEITDGQSRLFVARNESNAKALEQLEKQRAQIADQVRGIEAQQEALVSQLALIRQELDDQKSLLEKGLAQASRVLSLQREEARLQGQVGELTASAAQAQGRITETEIEMLRLGTQRREDAITTLRDLQFRELELAERRTSLRAQLDRLEIRAPVGGIVYGLTVFAERAVIRPADPVLYLVPQDRPLVIDARIETIHIDEVFVGQPVTLRFAAFDNRTTPELTGTVLKLSADAFTDERTNASFYSAEIVLDAGQIEELGNNKIVPGMPVEVFIRTAERSPLAYLVKPLTDYFNRAFRES</sequence>
<dbReference type="Proteomes" id="UP000024836">
    <property type="component" value="Unassembled WGS sequence"/>
</dbReference>
<evidence type="ECO:0000256" key="8">
    <source>
        <dbReference type="ARBA" id="ARBA00023136"/>
    </source>
</evidence>
<keyword evidence="6" id="KW-0812">Transmembrane</keyword>
<keyword evidence="7" id="KW-1133">Transmembrane helix</keyword>
<evidence type="ECO:0000256" key="9">
    <source>
        <dbReference type="RuleBase" id="RU365093"/>
    </source>
</evidence>
<evidence type="ECO:0000256" key="2">
    <source>
        <dbReference type="ARBA" id="ARBA00009477"/>
    </source>
</evidence>
<dbReference type="GO" id="GO:0015031">
    <property type="term" value="P:protein transport"/>
    <property type="evidence" value="ECO:0007669"/>
    <property type="project" value="InterPro"/>
</dbReference>
<dbReference type="Gene3D" id="2.40.50.100">
    <property type="match status" value="1"/>
</dbReference>